<gene>
    <name evidence="2" type="ORF">B0H64DRAFT_202190</name>
</gene>
<protein>
    <submittedName>
        <fullName evidence="2">Uncharacterized protein</fullName>
    </submittedName>
</protein>
<keyword evidence="3" id="KW-1185">Reference proteome</keyword>
<dbReference type="RefSeq" id="XP_062656343.1">
    <property type="nucleotide sequence ID" value="XM_062799274.1"/>
</dbReference>
<reference evidence="2" key="2">
    <citation type="submission" date="2023-06" db="EMBL/GenBank/DDBJ databases">
        <authorList>
            <consortium name="Lawrence Berkeley National Laboratory"/>
            <person name="Haridas S."/>
            <person name="Hensen N."/>
            <person name="Bonometti L."/>
            <person name="Westerberg I."/>
            <person name="Brannstrom I.O."/>
            <person name="Guillou S."/>
            <person name="Cros-Aarteil S."/>
            <person name="Calhoun S."/>
            <person name="Kuo A."/>
            <person name="Mondo S."/>
            <person name="Pangilinan J."/>
            <person name="Riley R."/>
            <person name="Labutti K."/>
            <person name="Andreopoulos B."/>
            <person name="Lipzen A."/>
            <person name="Chen C."/>
            <person name="Yanf M."/>
            <person name="Daum C."/>
            <person name="Ng V."/>
            <person name="Clum A."/>
            <person name="Steindorff A."/>
            <person name="Ohm R."/>
            <person name="Martin F."/>
            <person name="Silar P."/>
            <person name="Natvig D."/>
            <person name="Lalanne C."/>
            <person name="Gautier V."/>
            <person name="Ament-Velasquez S.L."/>
            <person name="Kruys A."/>
            <person name="Hutchinson M.I."/>
            <person name="Powell A.J."/>
            <person name="Barry K."/>
            <person name="Miller A.N."/>
            <person name="Grigoriev I.V."/>
            <person name="Debuchy R."/>
            <person name="Gladieux P."/>
            <person name="Thoren M.H."/>
            <person name="Johannesson H."/>
        </authorList>
    </citation>
    <scope>NUCLEOTIDE SEQUENCE</scope>
    <source>
        <strain evidence="2">CBS 168.71</strain>
    </source>
</reference>
<proteinExistence type="predicted"/>
<reference evidence="2" key="1">
    <citation type="journal article" date="2023" name="Mol. Phylogenet. Evol.">
        <title>Genome-scale phylogeny and comparative genomics of the fungal order Sordariales.</title>
        <authorList>
            <person name="Hensen N."/>
            <person name="Bonometti L."/>
            <person name="Westerberg I."/>
            <person name="Brannstrom I.O."/>
            <person name="Guillou S."/>
            <person name="Cros-Aarteil S."/>
            <person name="Calhoun S."/>
            <person name="Haridas S."/>
            <person name="Kuo A."/>
            <person name="Mondo S."/>
            <person name="Pangilinan J."/>
            <person name="Riley R."/>
            <person name="LaButti K."/>
            <person name="Andreopoulos B."/>
            <person name="Lipzen A."/>
            <person name="Chen C."/>
            <person name="Yan M."/>
            <person name="Daum C."/>
            <person name="Ng V."/>
            <person name="Clum A."/>
            <person name="Steindorff A."/>
            <person name="Ohm R.A."/>
            <person name="Martin F."/>
            <person name="Silar P."/>
            <person name="Natvig D.O."/>
            <person name="Lalanne C."/>
            <person name="Gautier V."/>
            <person name="Ament-Velasquez S.L."/>
            <person name="Kruys A."/>
            <person name="Hutchinson M.I."/>
            <person name="Powell A.J."/>
            <person name="Barry K."/>
            <person name="Miller A.N."/>
            <person name="Grigoriev I.V."/>
            <person name="Debuchy R."/>
            <person name="Gladieux P."/>
            <person name="Hiltunen Thoren M."/>
            <person name="Johannesson H."/>
        </authorList>
    </citation>
    <scope>NUCLEOTIDE SEQUENCE</scope>
    <source>
        <strain evidence="2">CBS 168.71</strain>
    </source>
</reference>
<evidence type="ECO:0000313" key="2">
    <source>
        <dbReference type="EMBL" id="KAK3292829.1"/>
    </source>
</evidence>
<evidence type="ECO:0000313" key="3">
    <source>
        <dbReference type="Proteomes" id="UP001278766"/>
    </source>
</evidence>
<comment type="caution">
    <text evidence="2">The sequence shown here is derived from an EMBL/GenBank/DDBJ whole genome shotgun (WGS) entry which is preliminary data.</text>
</comment>
<dbReference type="EMBL" id="JAUEPN010000006">
    <property type="protein sequence ID" value="KAK3292829.1"/>
    <property type="molecule type" value="Genomic_DNA"/>
</dbReference>
<organism evidence="2 3">
    <name type="scientific">Chaetomium fimeti</name>
    <dbReference type="NCBI Taxonomy" id="1854472"/>
    <lineage>
        <taxon>Eukaryota</taxon>
        <taxon>Fungi</taxon>
        <taxon>Dikarya</taxon>
        <taxon>Ascomycota</taxon>
        <taxon>Pezizomycotina</taxon>
        <taxon>Sordariomycetes</taxon>
        <taxon>Sordariomycetidae</taxon>
        <taxon>Sordariales</taxon>
        <taxon>Chaetomiaceae</taxon>
        <taxon>Chaetomium</taxon>
    </lineage>
</organism>
<feature type="region of interest" description="Disordered" evidence="1">
    <location>
        <begin position="315"/>
        <end position="337"/>
    </location>
</feature>
<evidence type="ECO:0000256" key="1">
    <source>
        <dbReference type="SAM" id="MobiDB-lite"/>
    </source>
</evidence>
<dbReference type="Proteomes" id="UP001278766">
    <property type="component" value="Unassembled WGS sequence"/>
</dbReference>
<dbReference type="AlphaFoldDB" id="A0AAE0HAK2"/>
<sequence>MCKVRVVHFLTHDARVLMATDPFSDRSEPGDFIAPTITGGCPQACVDSLVKSQAQNPALERFDPCDQHDCCVTTQLSVRCQRFLDHPGQLGPWGVASETECPNHFIINECHPIATVLRDVPVPPGARWGTKNAPPYFPATELFYSSTITAATVPDEESNGLYNDRTQFQLLGVELAMQKEILEHNIKFATDYMGSLERKFNDLEGLKALATKDELRLARRFVAMAKFAEREAARIYQQMMQRTGFVLTMLNRMPDPGQSVTVADGLFSISRERLDLGGLDYQAVIDACDGPLKRSVKLRHRLKKITTAIKALKKTRTKRKMREGARKEPVLASHGMQ</sequence>
<name>A0AAE0HAK2_9PEZI</name>
<dbReference type="GeneID" id="87836222"/>
<accession>A0AAE0HAK2</accession>